<feature type="region of interest" description="Disordered" evidence="1">
    <location>
        <begin position="49"/>
        <end position="68"/>
    </location>
</feature>
<keyword evidence="3" id="KW-1185">Reference proteome</keyword>
<proteinExistence type="predicted"/>
<dbReference type="Proteomes" id="UP001159405">
    <property type="component" value="Unassembled WGS sequence"/>
</dbReference>
<evidence type="ECO:0000256" key="1">
    <source>
        <dbReference type="SAM" id="MobiDB-lite"/>
    </source>
</evidence>
<reference evidence="2 3" key="1">
    <citation type="submission" date="2022-05" db="EMBL/GenBank/DDBJ databases">
        <authorList>
            <consortium name="Genoscope - CEA"/>
            <person name="William W."/>
        </authorList>
    </citation>
    <scope>NUCLEOTIDE SEQUENCE [LARGE SCALE GENOMIC DNA]</scope>
</reference>
<comment type="caution">
    <text evidence="2">The sequence shown here is derived from an EMBL/GenBank/DDBJ whole genome shotgun (WGS) entry which is preliminary data.</text>
</comment>
<gene>
    <name evidence="2" type="ORF">PLOB_00013047</name>
</gene>
<sequence>MVLEEGGGPRQVEANTQGVAMTTLQAATARQCHTEKQWRVKYLPHIYHAKRDGQGNSQGKVRTSQGISATSGCGNHVKVPLNVLEDCDVIVVITVGSGGTASDIAIGNNYLTGSKLR</sequence>
<name>A0ABN8QZR5_9CNID</name>
<dbReference type="EMBL" id="CALNXK010000174">
    <property type="protein sequence ID" value="CAH3172569.1"/>
    <property type="molecule type" value="Genomic_DNA"/>
</dbReference>
<evidence type="ECO:0000313" key="3">
    <source>
        <dbReference type="Proteomes" id="UP001159405"/>
    </source>
</evidence>
<organism evidence="2 3">
    <name type="scientific">Porites lobata</name>
    <dbReference type="NCBI Taxonomy" id="104759"/>
    <lineage>
        <taxon>Eukaryota</taxon>
        <taxon>Metazoa</taxon>
        <taxon>Cnidaria</taxon>
        <taxon>Anthozoa</taxon>
        <taxon>Hexacorallia</taxon>
        <taxon>Scleractinia</taxon>
        <taxon>Fungiina</taxon>
        <taxon>Poritidae</taxon>
        <taxon>Porites</taxon>
    </lineage>
</organism>
<feature type="compositionally biased region" description="Polar residues" evidence="1">
    <location>
        <begin position="54"/>
        <end position="68"/>
    </location>
</feature>
<evidence type="ECO:0000313" key="2">
    <source>
        <dbReference type="EMBL" id="CAH3172569.1"/>
    </source>
</evidence>
<protein>
    <submittedName>
        <fullName evidence="2">Uncharacterized protein</fullName>
    </submittedName>
</protein>
<accession>A0ABN8QZR5</accession>